<comment type="caution">
    <text evidence="1">The sequence shown here is derived from an EMBL/GenBank/DDBJ whole genome shotgun (WGS) entry which is preliminary data.</text>
</comment>
<protein>
    <submittedName>
        <fullName evidence="1">Integrase</fullName>
    </submittedName>
</protein>
<reference evidence="1 2" key="1">
    <citation type="submission" date="2017-01" db="EMBL/GenBank/DDBJ databases">
        <title>Novel large sulfur bacteria in the metagenomes of groundwater-fed chemosynthetic microbial mats in the Lake Huron basin.</title>
        <authorList>
            <person name="Sharrar A.M."/>
            <person name="Flood B.E."/>
            <person name="Bailey J.V."/>
            <person name="Jones D.S."/>
            <person name="Biddanda B."/>
            <person name="Ruberg S.A."/>
            <person name="Marcus D.N."/>
            <person name="Dick G.J."/>
        </authorList>
    </citation>
    <scope>NUCLEOTIDE SEQUENCE [LARGE SCALE GENOMIC DNA]</scope>
    <source>
        <strain evidence="1">A8</strain>
    </source>
</reference>
<proteinExistence type="predicted"/>
<dbReference type="Proteomes" id="UP000192491">
    <property type="component" value="Unassembled WGS sequence"/>
</dbReference>
<accession>A0A1Y1Q7F8</accession>
<gene>
    <name evidence="1" type="ORF">BWK73_52450</name>
</gene>
<dbReference type="EMBL" id="MTEJ01000751">
    <property type="protein sequence ID" value="OQW98450.1"/>
    <property type="molecule type" value="Genomic_DNA"/>
</dbReference>
<name>A0A1Y1Q7F8_9GAMM</name>
<evidence type="ECO:0000313" key="1">
    <source>
        <dbReference type="EMBL" id="OQW98450.1"/>
    </source>
</evidence>
<dbReference type="AlphaFoldDB" id="A0A1Y1Q7F8"/>
<organism evidence="1 2">
    <name type="scientific">Thiothrix lacustris</name>
    <dbReference type="NCBI Taxonomy" id="525917"/>
    <lineage>
        <taxon>Bacteria</taxon>
        <taxon>Pseudomonadati</taxon>
        <taxon>Pseudomonadota</taxon>
        <taxon>Gammaproteobacteria</taxon>
        <taxon>Thiotrichales</taxon>
        <taxon>Thiotrichaceae</taxon>
        <taxon>Thiothrix</taxon>
    </lineage>
</organism>
<evidence type="ECO:0000313" key="2">
    <source>
        <dbReference type="Proteomes" id="UP000192491"/>
    </source>
</evidence>
<sequence length="51" mass="5806">LAHKIGGIKGIYNRALYAEERKKLLQLWADFVDAQIENGRTSIIGNFSRTE</sequence>
<feature type="non-terminal residue" evidence="1">
    <location>
        <position position="1"/>
    </location>
</feature>